<feature type="compositionally biased region" description="Basic and acidic residues" evidence="1">
    <location>
        <begin position="64"/>
        <end position="80"/>
    </location>
</feature>
<dbReference type="Proteomes" id="UP001313282">
    <property type="component" value="Unassembled WGS sequence"/>
</dbReference>
<evidence type="ECO:0000313" key="2">
    <source>
        <dbReference type="EMBL" id="KAK6356928.1"/>
    </source>
</evidence>
<organism evidence="2 3">
    <name type="scientific">Orbilia javanica</name>
    <dbReference type="NCBI Taxonomy" id="47235"/>
    <lineage>
        <taxon>Eukaryota</taxon>
        <taxon>Fungi</taxon>
        <taxon>Dikarya</taxon>
        <taxon>Ascomycota</taxon>
        <taxon>Pezizomycotina</taxon>
        <taxon>Orbiliomycetes</taxon>
        <taxon>Orbiliales</taxon>
        <taxon>Orbiliaceae</taxon>
        <taxon>Orbilia</taxon>
    </lineage>
</organism>
<proteinExistence type="predicted"/>
<feature type="region of interest" description="Disordered" evidence="1">
    <location>
        <begin position="61"/>
        <end position="80"/>
    </location>
</feature>
<keyword evidence="3" id="KW-1185">Reference proteome</keyword>
<sequence length="80" mass="9042">MSPAPEIDALILVLTLVERRVYNVDPVRLGWGPGIASGAHYASVMFYPRKETKCKAMTCRSKLGSRERAEKRRFDSSQWG</sequence>
<protein>
    <submittedName>
        <fullName evidence="2">Uncharacterized protein</fullName>
    </submittedName>
</protein>
<gene>
    <name evidence="2" type="ORF">TWF718_001266</name>
</gene>
<dbReference type="EMBL" id="JAVHNR010000001">
    <property type="protein sequence ID" value="KAK6356928.1"/>
    <property type="molecule type" value="Genomic_DNA"/>
</dbReference>
<dbReference type="AlphaFoldDB" id="A0AAN8N118"/>
<evidence type="ECO:0000256" key="1">
    <source>
        <dbReference type="SAM" id="MobiDB-lite"/>
    </source>
</evidence>
<comment type="caution">
    <text evidence="2">The sequence shown here is derived from an EMBL/GenBank/DDBJ whole genome shotgun (WGS) entry which is preliminary data.</text>
</comment>
<evidence type="ECO:0000313" key="3">
    <source>
        <dbReference type="Proteomes" id="UP001313282"/>
    </source>
</evidence>
<name>A0AAN8N118_9PEZI</name>
<reference evidence="2 3" key="1">
    <citation type="submission" date="2019-10" db="EMBL/GenBank/DDBJ databases">
        <authorList>
            <person name="Palmer J.M."/>
        </authorList>
    </citation>
    <scope>NUCLEOTIDE SEQUENCE [LARGE SCALE GENOMIC DNA]</scope>
    <source>
        <strain evidence="2 3">TWF718</strain>
    </source>
</reference>
<accession>A0AAN8N118</accession>